<protein>
    <submittedName>
        <fullName evidence="3">Alpha/beta hydrolase fold-containing protein 26</fullName>
    </submittedName>
</protein>
<dbReference type="AlphaFoldDB" id="A0A4U7AZ89"/>
<dbReference type="EMBL" id="PTQR01000082">
    <property type="protein sequence ID" value="TKX21124.1"/>
    <property type="molecule type" value="Genomic_DNA"/>
</dbReference>
<feature type="domain" description="Alpha/beta hydrolase fold-3" evidence="2">
    <location>
        <begin position="73"/>
        <end position="190"/>
    </location>
</feature>
<name>A0A4U7AZ89_9PEZI</name>
<dbReference type="GO" id="GO:0016787">
    <property type="term" value="F:hydrolase activity"/>
    <property type="evidence" value="ECO:0007669"/>
    <property type="project" value="UniProtKB-KW"/>
</dbReference>
<proteinExistence type="predicted"/>
<dbReference type="Pfam" id="PF07859">
    <property type="entry name" value="Abhydrolase_3"/>
    <property type="match status" value="1"/>
</dbReference>
<evidence type="ECO:0000256" key="1">
    <source>
        <dbReference type="SAM" id="MobiDB-lite"/>
    </source>
</evidence>
<evidence type="ECO:0000313" key="4">
    <source>
        <dbReference type="Proteomes" id="UP000308133"/>
    </source>
</evidence>
<feature type="region of interest" description="Disordered" evidence="1">
    <location>
        <begin position="292"/>
        <end position="329"/>
    </location>
</feature>
<comment type="caution">
    <text evidence="3">The sequence shown here is derived from an EMBL/GenBank/DDBJ whole genome shotgun (WGS) entry which is preliminary data.</text>
</comment>
<sequence>MNARSWICHRQRICHKTWSTARPRRYSAAFSQSSAEQVTVPCGSNGSIQLKIHGYHRPVSDTPPPIILCLRPGFVLADIDKDASRAEFLARNVPAVSVEICYRAGKEYQFPNPVHDVLFGYDWVLKHLVPNRSFVAPGFNDRLPARIGVYGEHLGGSLATMLALTECHIKGHRIAAAAVHEPILDWILPDGTVQPEPVAGRSKKSRRSIKDDPTASSYAALLQHLNDARKDLFKRPEHWFDSFASPLLFFRTPGVAIPKIGPADLSDEFAELSLLNQQDFMRQQLQLSAMSNVTDGSQQPQEPEEDSDGQSPPRKSARRYPRIDSGLSLPNMRITTGPSGILHAQAEEFTKYMRRSMIRTDELKRKDSGDAEIDAEQRMLHEILTDKLIDRRLYKTAAWFRDVL</sequence>
<dbReference type="InterPro" id="IPR029058">
    <property type="entry name" value="AB_hydrolase_fold"/>
</dbReference>
<gene>
    <name evidence="3" type="ORF">C1H76_6665</name>
</gene>
<accession>A0A4U7AZ89</accession>
<dbReference type="InterPro" id="IPR013094">
    <property type="entry name" value="AB_hydrolase_3"/>
</dbReference>
<evidence type="ECO:0000259" key="2">
    <source>
        <dbReference type="Pfam" id="PF07859"/>
    </source>
</evidence>
<keyword evidence="3" id="KW-0378">Hydrolase</keyword>
<reference evidence="3 4" key="1">
    <citation type="submission" date="2018-02" db="EMBL/GenBank/DDBJ databases">
        <title>Draft genome sequences of Elsinoe sp., causing black scab on jojoba.</title>
        <authorList>
            <person name="Stodart B."/>
            <person name="Jeffress S."/>
            <person name="Ash G."/>
            <person name="Arun Chinnappa K."/>
        </authorList>
    </citation>
    <scope>NUCLEOTIDE SEQUENCE [LARGE SCALE GENOMIC DNA]</scope>
    <source>
        <strain evidence="3 4">Hillstone_2</strain>
    </source>
</reference>
<dbReference type="SUPFAM" id="SSF53474">
    <property type="entry name" value="alpha/beta-Hydrolases"/>
    <property type="match status" value="1"/>
</dbReference>
<organism evidence="3 4">
    <name type="scientific">Elsinoe australis</name>
    <dbReference type="NCBI Taxonomy" id="40998"/>
    <lineage>
        <taxon>Eukaryota</taxon>
        <taxon>Fungi</taxon>
        <taxon>Dikarya</taxon>
        <taxon>Ascomycota</taxon>
        <taxon>Pezizomycotina</taxon>
        <taxon>Dothideomycetes</taxon>
        <taxon>Dothideomycetidae</taxon>
        <taxon>Myriangiales</taxon>
        <taxon>Elsinoaceae</taxon>
        <taxon>Elsinoe</taxon>
    </lineage>
</organism>
<dbReference type="Gene3D" id="3.40.50.1820">
    <property type="entry name" value="alpha/beta hydrolase"/>
    <property type="match status" value="1"/>
</dbReference>
<dbReference type="Proteomes" id="UP000308133">
    <property type="component" value="Unassembled WGS sequence"/>
</dbReference>
<feature type="compositionally biased region" description="Polar residues" evidence="1">
    <location>
        <begin position="292"/>
        <end position="301"/>
    </location>
</feature>
<evidence type="ECO:0000313" key="3">
    <source>
        <dbReference type="EMBL" id="TKX21124.1"/>
    </source>
</evidence>